<dbReference type="Proteomes" id="UP000694240">
    <property type="component" value="Chromosome 10"/>
</dbReference>
<sequence length="271" mass="30133">MALREEDDDVNLTKMGLLQIGANEEASENISSGESEFQMYRINSIESTVVIRQLPSQGIAFKLWLPATTLVTLLDNYRRDPNTSPLTRTFSSFQSDGSDSSSPMNIVELGSGTGIVGIAAAATLGANVTVTDLPNVIDNLKFNADANAEVVARFGGKVHVASLRWGEINDVEVLGQNVDLILASDVVYHEHLYDPLLKTLRFLLLEGSKRVFLMAHLKRWKKESIFFKKARRFFDVDVIHCDDPQEGSRIGVLVYRFAPKNQTFKKILSNV</sequence>
<comment type="caution">
    <text evidence="1">The sequence shown here is derived from an EMBL/GenBank/DDBJ whole genome shotgun (WGS) entry which is preliminary data.</text>
</comment>
<dbReference type="GO" id="GO:0008168">
    <property type="term" value="F:methyltransferase activity"/>
    <property type="evidence" value="ECO:0007669"/>
    <property type="project" value="UniProtKB-KW"/>
</dbReference>
<evidence type="ECO:0000313" key="2">
    <source>
        <dbReference type="Proteomes" id="UP000694240"/>
    </source>
</evidence>
<dbReference type="CDD" id="cd02440">
    <property type="entry name" value="AdoMet_MTases"/>
    <property type="match status" value="1"/>
</dbReference>
<proteinExistence type="predicted"/>
<protein>
    <submittedName>
        <fullName evidence="1">Lysine methyltransferase</fullName>
    </submittedName>
</protein>
<dbReference type="GO" id="GO:0032259">
    <property type="term" value="P:methylation"/>
    <property type="evidence" value="ECO:0007669"/>
    <property type="project" value="UniProtKB-KW"/>
</dbReference>
<reference evidence="1 2" key="1">
    <citation type="submission" date="2020-12" db="EMBL/GenBank/DDBJ databases">
        <title>Concerted genomic and epigenomic changes stabilize Arabidopsis allopolyploids.</title>
        <authorList>
            <person name="Chen Z."/>
        </authorList>
    </citation>
    <scope>NUCLEOTIDE SEQUENCE [LARGE SCALE GENOMIC DNA]</scope>
    <source>
        <strain evidence="1">Allo738</strain>
        <tissue evidence="1">Leaf</tissue>
    </source>
</reference>
<keyword evidence="2" id="KW-1185">Reference proteome</keyword>
<dbReference type="PANTHER" id="PTHR14614">
    <property type="entry name" value="HEPATOCELLULAR CARCINOMA-ASSOCIATED ANTIGEN"/>
    <property type="match status" value="1"/>
</dbReference>
<dbReference type="EMBL" id="JAEFBK010000010">
    <property type="protein sequence ID" value="KAG7560389.1"/>
    <property type="molecule type" value="Genomic_DNA"/>
</dbReference>
<accession>A0A8T1ZMU7</accession>
<dbReference type="PANTHER" id="PTHR14614:SF115">
    <property type="entry name" value="METHYLTRANSFERASE SMALL DOMAIN-CONTAINING PROTEIN"/>
    <property type="match status" value="1"/>
</dbReference>
<name>A0A8T1ZMU7_9BRAS</name>
<keyword evidence="1" id="KW-0808">Transferase</keyword>
<gene>
    <name evidence="1" type="ORF">ISN45_Aa05g019220</name>
</gene>
<dbReference type="AlphaFoldDB" id="A0A8T1ZMU7"/>
<dbReference type="InterPro" id="IPR019410">
    <property type="entry name" value="Methyltransf_16"/>
</dbReference>
<organism evidence="1 2">
    <name type="scientific">Arabidopsis thaliana x Arabidopsis arenosa</name>
    <dbReference type="NCBI Taxonomy" id="1240361"/>
    <lineage>
        <taxon>Eukaryota</taxon>
        <taxon>Viridiplantae</taxon>
        <taxon>Streptophyta</taxon>
        <taxon>Embryophyta</taxon>
        <taxon>Tracheophyta</taxon>
        <taxon>Spermatophyta</taxon>
        <taxon>Magnoliopsida</taxon>
        <taxon>eudicotyledons</taxon>
        <taxon>Gunneridae</taxon>
        <taxon>Pentapetalae</taxon>
        <taxon>rosids</taxon>
        <taxon>malvids</taxon>
        <taxon>Brassicales</taxon>
        <taxon>Brassicaceae</taxon>
        <taxon>Camelineae</taxon>
        <taxon>Arabidopsis</taxon>
    </lineage>
</organism>
<dbReference type="Pfam" id="PF10294">
    <property type="entry name" value="Methyltransf_16"/>
    <property type="match status" value="1"/>
</dbReference>
<evidence type="ECO:0000313" key="1">
    <source>
        <dbReference type="EMBL" id="KAG7560389.1"/>
    </source>
</evidence>
<keyword evidence="1" id="KW-0489">Methyltransferase</keyword>